<dbReference type="InterPro" id="IPR015655">
    <property type="entry name" value="PP2C"/>
</dbReference>
<sequence>MEKDNDETNNDERSRPKTDQEQEKEKSRAEITDVCTPASSQIQAEKETGGRQGNVPKEKRKCCSHKLRKQDPSKAQMVVQPGATADQDRPNYPNEQYEIGPQPGTSQVLDKASYKIVQCSEEEKVPSTSEKMGHSLEGGATDMTVHRGVLQRPSDAESVEQWSSMAQEQSEIKLIEQRSSITQESSEIEFLVGQLSSLTQESSGTQLGEQRSSIPQRSDGTKSLEQERIDAVARQRSRSSLQLSEASSPDSKRSIQSETSLESSSTDTILNFPIDNADDYFISLKDDEQRSSSLERKRTRIDAMKIAEPLPSKKPRLEYENKDFDTSDDAEHNRPEDGILVEVSLKTNDVLEMPDGEAASPATTKPLTPKTKESVKVANPTTDRKMKKPKHPKRLPILLEAPVTEKYTVFMKNDRWKVVGGGMQGWRIRMEDAHVTLLETPLDPTVAFFGVFDGHGGNEVSNYVARHLYKFILQSDRFHLGEIDIAIKEGYMNIDNHMRENDIGKFRQGTTAITLMIKDQTVYCANVGDSRAIAVIDGEVVPLSEDQKPTLPEEAKRIGMAGLPILNNRVSGGLAMSRSLGDFRYKSFRHLSALQQPVIAQPEIVKKSLTDSWEFVVIACDGIWDVMSNDLVAAFVKDKIKNDINLSEICESLFMKCLAPSAFFPNKGCDNMTAIIILFSEELTKTTCLRSITDKEECKQKLSVNG</sequence>
<evidence type="ECO:0000256" key="2">
    <source>
        <dbReference type="ARBA" id="ARBA00001946"/>
    </source>
</evidence>
<evidence type="ECO:0000256" key="10">
    <source>
        <dbReference type="SAM" id="MobiDB-lite"/>
    </source>
</evidence>
<evidence type="ECO:0000313" key="13">
    <source>
        <dbReference type="Proteomes" id="UP000494040"/>
    </source>
</evidence>
<dbReference type="EnsemblMetazoa" id="XM_014390197.2">
    <property type="protein sequence ID" value="XP_014245683.1"/>
    <property type="gene ID" value="LOC106664479"/>
</dbReference>
<feature type="compositionally biased region" description="Basic and acidic residues" evidence="10">
    <location>
        <begin position="219"/>
        <end position="233"/>
    </location>
</feature>
<feature type="domain" description="PPM-type phosphatase" evidence="11">
    <location>
        <begin position="417"/>
        <end position="679"/>
    </location>
</feature>
<reference evidence="12" key="1">
    <citation type="submission" date="2022-01" db="UniProtKB">
        <authorList>
            <consortium name="EnsemblMetazoa"/>
        </authorList>
    </citation>
    <scope>IDENTIFICATION</scope>
</reference>
<dbReference type="CDD" id="cd00143">
    <property type="entry name" value="PP2Cc"/>
    <property type="match status" value="1"/>
</dbReference>
<evidence type="ECO:0000256" key="6">
    <source>
        <dbReference type="ARBA" id="ARBA00022801"/>
    </source>
</evidence>
<feature type="region of interest" description="Disordered" evidence="10">
    <location>
        <begin position="151"/>
        <end position="170"/>
    </location>
</feature>
<protein>
    <recommendedName>
        <fullName evidence="4">protein-serine/threonine phosphatase</fullName>
        <ecNumber evidence="4">3.1.3.16</ecNumber>
    </recommendedName>
</protein>
<dbReference type="EC" id="3.1.3.16" evidence="4"/>
<dbReference type="SMART" id="SM00332">
    <property type="entry name" value="PP2Cc"/>
    <property type="match status" value="1"/>
</dbReference>
<dbReference type="Pfam" id="PF00481">
    <property type="entry name" value="PP2C"/>
    <property type="match status" value="1"/>
</dbReference>
<dbReference type="PANTHER" id="PTHR13832:SF565">
    <property type="entry name" value="AT28366P-RELATED"/>
    <property type="match status" value="1"/>
</dbReference>
<dbReference type="Proteomes" id="UP000494040">
    <property type="component" value="Unassembled WGS sequence"/>
</dbReference>
<dbReference type="PROSITE" id="PS01032">
    <property type="entry name" value="PPM_1"/>
    <property type="match status" value="1"/>
</dbReference>
<evidence type="ECO:0000256" key="5">
    <source>
        <dbReference type="ARBA" id="ARBA00022723"/>
    </source>
</evidence>
<feature type="region of interest" description="Disordered" evidence="10">
    <location>
        <begin position="353"/>
        <end position="391"/>
    </location>
</feature>
<dbReference type="KEGG" id="clec:106664479"/>
<comment type="similarity">
    <text evidence="3 9">Belongs to the PP2C family.</text>
</comment>
<feature type="compositionally biased region" description="Low complexity" evidence="10">
    <location>
        <begin position="238"/>
        <end position="249"/>
    </location>
</feature>
<dbReference type="GO" id="GO:0046872">
    <property type="term" value="F:metal ion binding"/>
    <property type="evidence" value="ECO:0007669"/>
    <property type="project" value="UniProtKB-KW"/>
</dbReference>
<dbReference type="InterPro" id="IPR001932">
    <property type="entry name" value="PPM-type_phosphatase-like_dom"/>
</dbReference>
<organism evidence="12 13">
    <name type="scientific">Cimex lectularius</name>
    <name type="common">Bed bug</name>
    <name type="synonym">Acanthia lectularia</name>
    <dbReference type="NCBI Taxonomy" id="79782"/>
    <lineage>
        <taxon>Eukaryota</taxon>
        <taxon>Metazoa</taxon>
        <taxon>Ecdysozoa</taxon>
        <taxon>Arthropoda</taxon>
        <taxon>Hexapoda</taxon>
        <taxon>Insecta</taxon>
        <taxon>Pterygota</taxon>
        <taxon>Neoptera</taxon>
        <taxon>Paraneoptera</taxon>
        <taxon>Hemiptera</taxon>
        <taxon>Heteroptera</taxon>
        <taxon>Panheteroptera</taxon>
        <taxon>Cimicomorpha</taxon>
        <taxon>Cimicidae</taxon>
        <taxon>Cimex</taxon>
    </lineage>
</organism>
<feature type="compositionally biased region" description="Basic and acidic residues" evidence="10">
    <location>
        <begin position="10"/>
        <end position="31"/>
    </location>
</feature>
<feature type="region of interest" description="Disordered" evidence="10">
    <location>
        <begin position="120"/>
        <end position="140"/>
    </location>
</feature>
<evidence type="ECO:0000256" key="3">
    <source>
        <dbReference type="ARBA" id="ARBA00006702"/>
    </source>
</evidence>
<evidence type="ECO:0000313" key="12">
    <source>
        <dbReference type="EnsemblMetazoa" id="XP_014245683.1"/>
    </source>
</evidence>
<feature type="compositionally biased region" description="Low complexity" evidence="10">
    <location>
        <begin position="256"/>
        <end position="265"/>
    </location>
</feature>
<comment type="cofactor">
    <cofactor evidence="1">
        <name>Mn(2+)</name>
        <dbReference type="ChEBI" id="CHEBI:29035"/>
    </cofactor>
</comment>
<accession>A0A8I6RID2</accession>
<keyword evidence="6 9" id="KW-0378">Hydrolase</keyword>
<evidence type="ECO:0000256" key="1">
    <source>
        <dbReference type="ARBA" id="ARBA00001936"/>
    </source>
</evidence>
<dbReference type="InterPro" id="IPR000222">
    <property type="entry name" value="PP2C_BS"/>
</dbReference>
<keyword evidence="8" id="KW-0464">Manganese</keyword>
<feature type="compositionally biased region" description="Polar residues" evidence="10">
    <location>
        <begin position="199"/>
        <end position="218"/>
    </location>
</feature>
<dbReference type="PROSITE" id="PS51746">
    <property type="entry name" value="PPM_2"/>
    <property type="match status" value="1"/>
</dbReference>
<gene>
    <name evidence="12" type="primary">106664479</name>
</gene>
<dbReference type="GO" id="GO:0004722">
    <property type="term" value="F:protein serine/threonine phosphatase activity"/>
    <property type="evidence" value="ECO:0007669"/>
    <property type="project" value="UniProtKB-EC"/>
</dbReference>
<dbReference type="InterPro" id="IPR036457">
    <property type="entry name" value="PPM-type-like_dom_sf"/>
</dbReference>
<proteinExistence type="inferred from homology"/>
<feature type="region of interest" description="Disordered" evidence="10">
    <location>
        <begin position="199"/>
        <end position="265"/>
    </location>
</feature>
<dbReference type="Gene3D" id="3.60.40.10">
    <property type="entry name" value="PPM-type phosphatase domain"/>
    <property type="match status" value="1"/>
</dbReference>
<feature type="compositionally biased region" description="Polar residues" evidence="10">
    <location>
        <begin position="160"/>
        <end position="169"/>
    </location>
</feature>
<feature type="compositionally biased region" description="Low complexity" evidence="10">
    <location>
        <begin position="358"/>
        <end position="369"/>
    </location>
</feature>
<comment type="cofactor">
    <cofactor evidence="2">
        <name>Mg(2+)</name>
        <dbReference type="ChEBI" id="CHEBI:18420"/>
    </cofactor>
</comment>
<feature type="region of interest" description="Disordered" evidence="10">
    <location>
        <begin position="309"/>
        <end position="339"/>
    </location>
</feature>
<dbReference type="SUPFAM" id="SSF81606">
    <property type="entry name" value="PP2C-like"/>
    <property type="match status" value="1"/>
</dbReference>
<keyword evidence="13" id="KW-1185">Reference proteome</keyword>
<feature type="compositionally biased region" description="Basic and acidic residues" evidence="10">
    <location>
        <begin position="315"/>
        <end position="337"/>
    </location>
</feature>
<feature type="region of interest" description="Disordered" evidence="10">
    <location>
        <begin position="1"/>
        <end position="108"/>
    </location>
</feature>
<evidence type="ECO:0000256" key="9">
    <source>
        <dbReference type="RuleBase" id="RU003465"/>
    </source>
</evidence>
<evidence type="ECO:0000256" key="8">
    <source>
        <dbReference type="ARBA" id="ARBA00023211"/>
    </source>
</evidence>
<evidence type="ECO:0000256" key="7">
    <source>
        <dbReference type="ARBA" id="ARBA00022912"/>
    </source>
</evidence>
<feature type="compositionally biased region" description="Basic residues" evidence="10">
    <location>
        <begin position="58"/>
        <end position="68"/>
    </location>
</feature>
<dbReference type="OrthoDB" id="10025511at2759"/>
<evidence type="ECO:0000256" key="4">
    <source>
        <dbReference type="ARBA" id="ARBA00013081"/>
    </source>
</evidence>
<dbReference type="AlphaFoldDB" id="A0A8I6RID2"/>
<name>A0A8I6RID2_CIMLE</name>
<evidence type="ECO:0000259" key="11">
    <source>
        <dbReference type="PROSITE" id="PS51746"/>
    </source>
</evidence>
<dbReference type="PANTHER" id="PTHR13832">
    <property type="entry name" value="PROTEIN PHOSPHATASE 2C"/>
    <property type="match status" value="1"/>
</dbReference>
<keyword evidence="5" id="KW-0479">Metal-binding</keyword>
<keyword evidence="7 9" id="KW-0904">Protein phosphatase</keyword>